<evidence type="ECO:0000256" key="1">
    <source>
        <dbReference type="SAM" id="SignalP"/>
    </source>
</evidence>
<dbReference type="RefSeq" id="WP_060192105.1">
    <property type="nucleotide sequence ID" value="NZ_LPHD01000049.1"/>
</dbReference>
<dbReference type="EMBL" id="LPHD01000049">
    <property type="protein sequence ID" value="KWA83860.1"/>
    <property type="molecule type" value="Genomic_DNA"/>
</dbReference>
<protein>
    <recommendedName>
        <fullName evidence="4">Conjugal transfer protein TraN</fullName>
    </recommendedName>
</protein>
<gene>
    <name evidence="2" type="ORF">WL29_21070</name>
</gene>
<evidence type="ECO:0008006" key="4">
    <source>
        <dbReference type="Google" id="ProtNLM"/>
    </source>
</evidence>
<name>A0A106QBC2_9BURK</name>
<organism evidence="2 3">
    <name type="scientific">Burkholderia ubonensis</name>
    <dbReference type="NCBI Taxonomy" id="101571"/>
    <lineage>
        <taxon>Bacteria</taxon>
        <taxon>Pseudomonadati</taxon>
        <taxon>Pseudomonadota</taxon>
        <taxon>Betaproteobacteria</taxon>
        <taxon>Burkholderiales</taxon>
        <taxon>Burkholderiaceae</taxon>
        <taxon>Burkholderia</taxon>
        <taxon>Burkholderia cepacia complex</taxon>
    </lineage>
</organism>
<accession>A0A106QBC2</accession>
<dbReference type="AlphaFoldDB" id="A0A106QBC2"/>
<feature type="chain" id="PRO_5007126935" description="Conjugal transfer protein TraN" evidence="1">
    <location>
        <begin position="23"/>
        <end position="683"/>
    </location>
</feature>
<evidence type="ECO:0000313" key="3">
    <source>
        <dbReference type="Proteomes" id="UP000060630"/>
    </source>
</evidence>
<dbReference type="Proteomes" id="UP000060630">
    <property type="component" value="Unassembled WGS sequence"/>
</dbReference>
<proteinExistence type="predicted"/>
<sequence length="683" mass="72104">MTARLLKLASALVLACSFSAHADGPPQSNGVISNPTLVQNQDVAKAQAAGAISSFMNNGAKTCDSDGKNCHSVFGSDDTPDYTTLQQSSQSLTGVQAFSFLDGQGSDDGGSSNAVASQMGTLAVACGDAGVKKVAGIVVKLSNCQVTANGDAQVTVQVCSAPVRSNPVTPPQNEVQCSSDPTAPNFRAPTGYVCHRPACDTEPVGSLDGWSQPQTISWQANMPSSATDDQKSKNGLGLIFYPPLNGQVASFTADSDNMTAVKIVQSFVNNETKRTAIGLKIAYRHKTQVTKDMMVAGPSSVPNPSANTAQWDTVLKLQGNEKIPQYQKQYAANGTDCLQQIQGGIAKDGKITVCDTNYTNESGIKPLAKTAQVATEGQDCGTTPQCLNKVVNTTTWKEMCSSDVPMAMRNCTTKQDYTIDHLSYTRTRTQEVCHETRNSAEYSCNTTGSIAGPGCTPGQPCVRVPSCNVGQQYSVQMVDTSGMGHDDCQGGDYVTARWTCTLDDSPTITMGTNHDGGWETSAVVPNNGSTLVSIDGYCYGKFENQTWCVNGQCNGNYTLRIGVMACGGPNIAQLQNDTKTASCAWDDWKGAYVCKSADPNATCTATMDDWGNFTTTCTQNNNPANSCTSFGSWGTPTCTCSGADSSFQERSFGSSSSITVPGSFSMATMWGIATSNSCSPYEQ</sequence>
<evidence type="ECO:0000313" key="2">
    <source>
        <dbReference type="EMBL" id="KWA83860.1"/>
    </source>
</evidence>
<feature type="signal peptide" evidence="1">
    <location>
        <begin position="1"/>
        <end position="22"/>
    </location>
</feature>
<keyword evidence="1" id="KW-0732">Signal</keyword>
<comment type="caution">
    <text evidence="2">The sequence shown here is derived from an EMBL/GenBank/DDBJ whole genome shotgun (WGS) entry which is preliminary data.</text>
</comment>
<reference evidence="2 3" key="1">
    <citation type="submission" date="2015-11" db="EMBL/GenBank/DDBJ databases">
        <title>Expanding the genomic diversity of Burkholderia species for the development of highly accurate diagnostics.</title>
        <authorList>
            <person name="Sahl J."/>
            <person name="Keim P."/>
            <person name="Wagner D."/>
        </authorList>
    </citation>
    <scope>NUCLEOTIDE SEQUENCE [LARGE SCALE GENOMIC DNA]</scope>
    <source>
        <strain evidence="2 3">MSMB2087WGS</strain>
    </source>
</reference>